<evidence type="ECO:0000313" key="4">
    <source>
        <dbReference type="Proteomes" id="UP001341281"/>
    </source>
</evidence>
<dbReference type="AlphaFoldDB" id="A0AAQ3WXC7"/>
<proteinExistence type="predicted"/>
<organism evidence="3 4">
    <name type="scientific">Paspalum notatum var. saurae</name>
    <dbReference type="NCBI Taxonomy" id="547442"/>
    <lineage>
        <taxon>Eukaryota</taxon>
        <taxon>Viridiplantae</taxon>
        <taxon>Streptophyta</taxon>
        <taxon>Embryophyta</taxon>
        <taxon>Tracheophyta</taxon>
        <taxon>Spermatophyta</taxon>
        <taxon>Magnoliopsida</taxon>
        <taxon>Liliopsida</taxon>
        <taxon>Poales</taxon>
        <taxon>Poaceae</taxon>
        <taxon>PACMAD clade</taxon>
        <taxon>Panicoideae</taxon>
        <taxon>Andropogonodae</taxon>
        <taxon>Paspaleae</taxon>
        <taxon>Paspalinae</taxon>
        <taxon>Paspalum</taxon>
    </lineage>
</organism>
<feature type="compositionally biased region" description="Pro residues" evidence="1">
    <location>
        <begin position="33"/>
        <end position="55"/>
    </location>
</feature>
<dbReference type="EMBL" id="CP144749">
    <property type="protein sequence ID" value="WVZ76706.1"/>
    <property type="molecule type" value="Genomic_DNA"/>
</dbReference>
<dbReference type="SUPFAM" id="SSF56672">
    <property type="entry name" value="DNA/RNA polymerases"/>
    <property type="match status" value="1"/>
</dbReference>
<dbReference type="PANTHER" id="PTHR11439:SF524">
    <property type="entry name" value="RNA-DIRECTED DNA POLYMERASE, PROTEIN KINASE RLK-PELLE-DLSV FAMILY"/>
    <property type="match status" value="1"/>
</dbReference>
<dbReference type="CDD" id="cd09272">
    <property type="entry name" value="RNase_HI_RT_Ty1"/>
    <property type="match status" value="1"/>
</dbReference>
<accession>A0AAQ3WXC7</accession>
<evidence type="ECO:0000313" key="3">
    <source>
        <dbReference type="EMBL" id="WVZ76706.1"/>
    </source>
</evidence>
<reference evidence="3 4" key="1">
    <citation type="submission" date="2024-02" db="EMBL/GenBank/DDBJ databases">
        <title>High-quality chromosome-scale genome assembly of Pensacola bahiagrass (Paspalum notatum Flugge var. saurae).</title>
        <authorList>
            <person name="Vega J.M."/>
            <person name="Podio M."/>
            <person name="Orjuela J."/>
            <person name="Siena L.A."/>
            <person name="Pessino S.C."/>
            <person name="Combes M.C."/>
            <person name="Mariac C."/>
            <person name="Albertini E."/>
            <person name="Pupilli F."/>
            <person name="Ortiz J.P.A."/>
            <person name="Leblanc O."/>
        </authorList>
    </citation>
    <scope>NUCLEOTIDE SEQUENCE [LARGE SCALE GENOMIC DNA]</scope>
    <source>
        <strain evidence="3">R1</strain>
        <tissue evidence="3">Leaf</tissue>
    </source>
</reference>
<keyword evidence="4" id="KW-1185">Reference proteome</keyword>
<feature type="domain" description="Reverse transcriptase Ty1/copia-type" evidence="2">
    <location>
        <begin position="139"/>
        <end position="238"/>
    </location>
</feature>
<dbReference type="PANTHER" id="PTHR11439">
    <property type="entry name" value="GAG-POL-RELATED RETROTRANSPOSON"/>
    <property type="match status" value="1"/>
</dbReference>
<dbReference type="Pfam" id="PF07727">
    <property type="entry name" value="RVT_2"/>
    <property type="match status" value="2"/>
</dbReference>
<protein>
    <recommendedName>
        <fullName evidence="2">Reverse transcriptase Ty1/copia-type domain-containing protein</fullName>
    </recommendedName>
</protein>
<dbReference type="Proteomes" id="UP001341281">
    <property type="component" value="Chromosome 05"/>
</dbReference>
<sequence>MSPAGPLAAHRPPLRYAQPVRVYQRRTVVSPVSTPPLPASPVPAPSTSPPAGPPEPPRHPRLAARVASPVYHPPVLERDPRHLHPMVTRRAAGVLRPAALSTAAVEPGISPVPSSVRDALADPHWRRAMEEEYAALLANQTWDLVPPPPGGNVVTGKWIWTHKRRADGTLDRYKARWVLRGFTQRPGVDYDETFSPVVKPATVRTVLSLALSRSWLVHQLDVKNAFLHGTLTETVYRKYRRAPRAWYSRFATFLVTLGFTEAKSDTSLFIYRHGDEMAYLLLYVDDIVLTASSPSLLQRIITSLQQEFAMKDLDVLHHFLGMADCNPCSTPVDTQAKLSKDAGPPVVDPTAYRSLAGALQYLTFTRPDITYAVQQVCLHMHDPREPHLTALKRLLRYLRGTVDYGLFLHRSSSAELVVYTDADWARCPDTRRSTSGYAVFLGGNLVSWSSKRQPVVSRSSAEAEYRAVANGVAEASWLRQLLAELHSPLAKSTLVYCDNVSAVYLSTNPVQHQRTKHVEIDLHFVRDRVAIGDVRVLHVPTTSQFADIFTKGLPSTVFSEFRSSLNIARG</sequence>
<feature type="domain" description="Reverse transcriptase Ty1/copia-type" evidence="2">
    <location>
        <begin position="240"/>
        <end position="322"/>
    </location>
</feature>
<dbReference type="InterPro" id="IPR043502">
    <property type="entry name" value="DNA/RNA_pol_sf"/>
</dbReference>
<dbReference type="InterPro" id="IPR013103">
    <property type="entry name" value="RVT_2"/>
</dbReference>
<evidence type="ECO:0000259" key="2">
    <source>
        <dbReference type="Pfam" id="PF07727"/>
    </source>
</evidence>
<feature type="region of interest" description="Disordered" evidence="1">
    <location>
        <begin position="1"/>
        <end position="61"/>
    </location>
</feature>
<name>A0AAQ3WXC7_PASNO</name>
<evidence type="ECO:0000256" key="1">
    <source>
        <dbReference type="SAM" id="MobiDB-lite"/>
    </source>
</evidence>
<gene>
    <name evidence="3" type="ORF">U9M48_024658</name>
</gene>